<dbReference type="Gene3D" id="1.20.120.1630">
    <property type="match status" value="1"/>
</dbReference>
<evidence type="ECO:0000256" key="2">
    <source>
        <dbReference type="SAM" id="Phobius"/>
    </source>
</evidence>
<reference evidence="3 4" key="1">
    <citation type="journal article" date="2021" name="Sci. Rep.">
        <title>Genome sequencing of the multicellular alga Astrephomene provides insights into convergent evolution of germ-soma differentiation.</title>
        <authorList>
            <person name="Yamashita S."/>
            <person name="Yamamoto K."/>
            <person name="Matsuzaki R."/>
            <person name="Suzuki S."/>
            <person name="Yamaguchi H."/>
            <person name="Hirooka S."/>
            <person name="Minakuchi Y."/>
            <person name="Miyagishima S."/>
            <person name="Kawachi M."/>
            <person name="Toyoda A."/>
            <person name="Nozaki H."/>
        </authorList>
    </citation>
    <scope>NUCLEOTIDE SEQUENCE [LARGE SCALE GENOMIC DNA]</scope>
    <source>
        <strain evidence="3 4">NIES-4017</strain>
    </source>
</reference>
<keyword evidence="2" id="KW-0472">Membrane</keyword>
<feature type="compositionally biased region" description="Polar residues" evidence="1">
    <location>
        <begin position="91"/>
        <end position="102"/>
    </location>
</feature>
<organism evidence="3 4">
    <name type="scientific">Astrephomene gubernaculifera</name>
    <dbReference type="NCBI Taxonomy" id="47775"/>
    <lineage>
        <taxon>Eukaryota</taxon>
        <taxon>Viridiplantae</taxon>
        <taxon>Chlorophyta</taxon>
        <taxon>core chlorophytes</taxon>
        <taxon>Chlorophyceae</taxon>
        <taxon>CS clade</taxon>
        <taxon>Chlamydomonadales</taxon>
        <taxon>Astrephomenaceae</taxon>
        <taxon>Astrephomene</taxon>
    </lineage>
</organism>
<keyword evidence="2" id="KW-0812">Transmembrane</keyword>
<dbReference type="PANTHER" id="PTHR32251">
    <property type="entry name" value="3-OXO-5-ALPHA-STEROID 4-DEHYDROGENASE"/>
    <property type="match status" value="1"/>
</dbReference>
<evidence type="ECO:0000313" key="4">
    <source>
        <dbReference type="Proteomes" id="UP001054857"/>
    </source>
</evidence>
<name>A0AAD3DWX8_9CHLO</name>
<dbReference type="GO" id="GO:0016020">
    <property type="term" value="C:membrane"/>
    <property type="evidence" value="ECO:0007669"/>
    <property type="project" value="TreeGrafter"/>
</dbReference>
<comment type="caution">
    <text evidence="3">The sequence shown here is derived from an EMBL/GenBank/DDBJ whole genome shotgun (WGS) entry which is preliminary data.</text>
</comment>
<evidence type="ECO:0000313" key="3">
    <source>
        <dbReference type="EMBL" id="GFR47281.1"/>
    </source>
</evidence>
<proteinExistence type="predicted"/>
<dbReference type="PANTHER" id="PTHR32251:SF23">
    <property type="entry name" value="3-OXO-5-ALPHA-STEROID 4-DEHYDROGENASE (DUF1295)"/>
    <property type="match status" value="1"/>
</dbReference>
<evidence type="ECO:0000256" key="1">
    <source>
        <dbReference type="SAM" id="MobiDB-lite"/>
    </source>
</evidence>
<keyword evidence="4" id="KW-1185">Reference proteome</keyword>
<dbReference type="AlphaFoldDB" id="A0AAD3DWX8"/>
<dbReference type="EMBL" id="BMAR01000017">
    <property type="protein sequence ID" value="GFR47281.1"/>
    <property type="molecule type" value="Genomic_DNA"/>
</dbReference>
<feature type="transmembrane region" description="Helical" evidence="2">
    <location>
        <begin position="484"/>
        <end position="508"/>
    </location>
</feature>
<feature type="transmembrane region" description="Helical" evidence="2">
    <location>
        <begin position="320"/>
        <end position="337"/>
    </location>
</feature>
<gene>
    <name evidence="3" type="ORF">Agub_g8968</name>
</gene>
<feature type="transmembrane region" description="Helical" evidence="2">
    <location>
        <begin position="406"/>
        <end position="426"/>
    </location>
</feature>
<dbReference type="Pfam" id="PF06966">
    <property type="entry name" value="DUF1295"/>
    <property type="match status" value="1"/>
</dbReference>
<feature type="transmembrane region" description="Helical" evidence="2">
    <location>
        <begin position="382"/>
        <end position="400"/>
    </location>
</feature>
<dbReference type="InterPro" id="IPR010721">
    <property type="entry name" value="UstE-like"/>
</dbReference>
<feature type="transmembrane region" description="Helical" evidence="2">
    <location>
        <begin position="520"/>
        <end position="539"/>
    </location>
</feature>
<protein>
    <recommendedName>
        <fullName evidence="5">Steroid 5-alpha reductase C-terminal domain-containing protein</fullName>
    </recommendedName>
</protein>
<sequence length="651" mass="70759">MAHLVGASVRIPGDAWQPKQDKDTAGAVLHFARPTRGYPEGRIRILCDDGTDVWWDVAKLPAEWITSLPPDTIPQSPTSVVHATPSRASRRTNAVTPSTAGRTRSRRQSTRAPAVDGYDSSTAGAGLLSDGDGAAERIAQPLSPAIKPTPVGTSPAGTVGLELAPAGGMESVGILLSDGEQQAAVAPPTTGLARRSARLRKSLRFAPGTISPGGAAVAVAVPAASAPVGSFPPPPYAATSTASAPLFFEIDAETEIDTAVHSTPLRGVTAETDIDADVAFASATEPPSTAFTAFPPSSAPSSSSSSAVPTLPWEQRLRNTVLMVLVTLPALYFFHYLRSSCSAEQQLRPLGPFTDALLRSGDVSGVLRSSDFWCAVGFQQPLVAVNLVFFLNVGVLFWLISLVQGSTWLIDPFWTIAPMMIALFYQHHPAASTDPLRSRLSMGLMWLWAARLTHSYFRREEWQVGAREDWRYAHMARRLGRLRWAFASFFAVGVAQQLMLVGLTLPILAIHTSSAPWSPLVDSAIFLSAATGIMVALTADNQLRKFVVDNEKRVAKGRSPLLLLDTGLWRYSRHPNFFGEQLWWWSLAAWAVLCGQPWMVVGAAFNSICFIPITLMTEQRMLQRPERADLYRHYQKTTSVWVPWFPRAARL</sequence>
<feature type="region of interest" description="Disordered" evidence="1">
    <location>
        <begin position="75"/>
        <end position="131"/>
    </location>
</feature>
<evidence type="ECO:0008006" key="5">
    <source>
        <dbReference type="Google" id="ProtNLM"/>
    </source>
</evidence>
<accession>A0AAD3DWX8</accession>
<keyword evidence="2" id="KW-1133">Transmembrane helix</keyword>
<dbReference type="Proteomes" id="UP001054857">
    <property type="component" value="Unassembled WGS sequence"/>
</dbReference>